<dbReference type="AlphaFoldDB" id="A0A4C1YLE1"/>
<gene>
    <name evidence="1" type="ORF">EVAR_11012_1</name>
</gene>
<name>A0A4C1YLE1_EUMVA</name>
<protein>
    <submittedName>
        <fullName evidence="1">Uncharacterized protein</fullName>
    </submittedName>
</protein>
<comment type="caution">
    <text evidence="1">The sequence shown here is derived from an EMBL/GenBank/DDBJ whole genome shotgun (WGS) entry which is preliminary data.</text>
</comment>
<proteinExistence type="predicted"/>
<dbReference type="EMBL" id="BGZK01001266">
    <property type="protein sequence ID" value="GBP75900.1"/>
    <property type="molecule type" value="Genomic_DNA"/>
</dbReference>
<dbReference type="Proteomes" id="UP000299102">
    <property type="component" value="Unassembled WGS sequence"/>
</dbReference>
<organism evidence="1 2">
    <name type="scientific">Eumeta variegata</name>
    <name type="common">Bagworm moth</name>
    <name type="synonym">Eumeta japonica</name>
    <dbReference type="NCBI Taxonomy" id="151549"/>
    <lineage>
        <taxon>Eukaryota</taxon>
        <taxon>Metazoa</taxon>
        <taxon>Ecdysozoa</taxon>
        <taxon>Arthropoda</taxon>
        <taxon>Hexapoda</taxon>
        <taxon>Insecta</taxon>
        <taxon>Pterygota</taxon>
        <taxon>Neoptera</taxon>
        <taxon>Endopterygota</taxon>
        <taxon>Lepidoptera</taxon>
        <taxon>Glossata</taxon>
        <taxon>Ditrysia</taxon>
        <taxon>Tineoidea</taxon>
        <taxon>Psychidae</taxon>
        <taxon>Oiketicinae</taxon>
        <taxon>Eumeta</taxon>
    </lineage>
</organism>
<sequence>MTNSANLLRGIYCTEGDGRNENVTAVPRWNPQVGTPSGRGGLRHTPDYINYSVYVELAMTLQANSELPAYLSRCICIRYLVGDIMHNDGCT</sequence>
<evidence type="ECO:0000313" key="1">
    <source>
        <dbReference type="EMBL" id="GBP75900.1"/>
    </source>
</evidence>
<accession>A0A4C1YLE1</accession>
<evidence type="ECO:0000313" key="2">
    <source>
        <dbReference type="Proteomes" id="UP000299102"/>
    </source>
</evidence>
<keyword evidence="2" id="KW-1185">Reference proteome</keyword>
<reference evidence="1 2" key="1">
    <citation type="journal article" date="2019" name="Commun. Biol.">
        <title>The bagworm genome reveals a unique fibroin gene that provides high tensile strength.</title>
        <authorList>
            <person name="Kono N."/>
            <person name="Nakamura H."/>
            <person name="Ohtoshi R."/>
            <person name="Tomita M."/>
            <person name="Numata K."/>
            <person name="Arakawa K."/>
        </authorList>
    </citation>
    <scope>NUCLEOTIDE SEQUENCE [LARGE SCALE GENOMIC DNA]</scope>
</reference>